<keyword evidence="3" id="KW-0238">DNA-binding</keyword>
<protein>
    <submittedName>
        <fullName evidence="6">Transcriptional regulator protein</fullName>
    </submittedName>
</protein>
<dbReference type="SUPFAM" id="SSF53850">
    <property type="entry name" value="Periplasmic binding protein-like II"/>
    <property type="match status" value="1"/>
</dbReference>
<dbReference type="PANTHER" id="PTHR30537">
    <property type="entry name" value="HTH-TYPE TRANSCRIPTIONAL REGULATOR"/>
    <property type="match status" value="1"/>
</dbReference>
<evidence type="ECO:0000259" key="5">
    <source>
        <dbReference type="PROSITE" id="PS50931"/>
    </source>
</evidence>
<organism evidence="6 7">
    <name type="scientific">Rhizobium rhizogenes (strain K84 / ATCC BAA-868)</name>
    <name type="common">Agrobacterium radiobacter</name>
    <dbReference type="NCBI Taxonomy" id="311403"/>
    <lineage>
        <taxon>Bacteria</taxon>
        <taxon>Pseudomonadati</taxon>
        <taxon>Pseudomonadota</taxon>
        <taxon>Alphaproteobacteria</taxon>
        <taxon>Hyphomicrobiales</taxon>
        <taxon>Rhizobiaceae</taxon>
        <taxon>Rhizobium/Agrobacterium group</taxon>
        <taxon>Rhizobium</taxon>
    </lineage>
</organism>
<comment type="similarity">
    <text evidence="1">Belongs to the LysR transcriptional regulatory family.</text>
</comment>
<dbReference type="AlphaFoldDB" id="B9JNL4"/>
<dbReference type="PRINTS" id="PR00039">
    <property type="entry name" value="HTHLYSR"/>
</dbReference>
<evidence type="ECO:0000313" key="6">
    <source>
        <dbReference type="EMBL" id="ACM29145.1"/>
    </source>
</evidence>
<evidence type="ECO:0000256" key="3">
    <source>
        <dbReference type="ARBA" id="ARBA00023125"/>
    </source>
</evidence>
<dbReference type="PROSITE" id="PS50931">
    <property type="entry name" value="HTH_LYSR"/>
    <property type="match status" value="1"/>
</dbReference>
<dbReference type="GO" id="GO:0006351">
    <property type="term" value="P:DNA-templated transcription"/>
    <property type="evidence" value="ECO:0007669"/>
    <property type="project" value="TreeGrafter"/>
</dbReference>
<name>B9JNL4_RHIR8</name>
<dbReference type="SUPFAM" id="SSF46785">
    <property type="entry name" value="Winged helix' DNA-binding domain"/>
    <property type="match status" value="1"/>
</dbReference>
<evidence type="ECO:0000256" key="4">
    <source>
        <dbReference type="ARBA" id="ARBA00023163"/>
    </source>
</evidence>
<dbReference type="GO" id="GO:0043565">
    <property type="term" value="F:sequence-specific DNA binding"/>
    <property type="evidence" value="ECO:0007669"/>
    <property type="project" value="TreeGrafter"/>
</dbReference>
<dbReference type="Gene3D" id="3.40.190.10">
    <property type="entry name" value="Periplasmic binding protein-like II"/>
    <property type="match status" value="2"/>
</dbReference>
<dbReference type="InterPro" id="IPR036390">
    <property type="entry name" value="WH_DNA-bd_sf"/>
</dbReference>
<dbReference type="InterPro" id="IPR058163">
    <property type="entry name" value="LysR-type_TF_proteobact-type"/>
</dbReference>
<accession>B9JNL4</accession>
<reference evidence="6 7" key="1">
    <citation type="journal article" date="2009" name="J. Bacteriol.">
        <title>Genome sequences of three Agrobacterium biovars help elucidate the evolution of multichromosome genomes in bacteria.</title>
        <authorList>
            <person name="Slater S.C."/>
            <person name="Goldman B.S."/>
            <person name="Goodner B."/>
            <person name="Setubal J.C."/>
            <person name="Farrand S.K."/>
            <person name="Nester E.W."/>
            <person name="Burr T.J."/>
            <person name="Banta L."/>
            <person name="Dickerman A.W."/>
            <person name="Paulsen I."/>
            <person name="Otten L."/>
            <person name="Suen G."/>
            <person name="Welch R."/>
            <person name="Almeida N.F."/>
            <person name="Arnold F."/>
            <person name="Burton O.T."/>
            <person name="Du Z."/>
            <person name="Ewing A."/>
            <person name="Godsy E."/>
            <person name="Heisel S."/>
            <person name="Houmiel K.L."/>
            <person name="Jhaveri J."/>
            <person name="Lu J."/>
            <person name="Miller N.M."/>
            <person name="Norton S."/>
            <person name="Chen Q."/>
            <person name="Phoolcharoen W."/>
            <person name="Ohlin V."/>
            <person name="Ondrusek D."/>
            <person name="Pride N."/>
            <person name="Stricklin S.L."/>
            <person name="Sun J."/>
            <person name="Wheeler C."/>
            <person name="Wilson L."/>
            <person name="Zhu H."/>
            <person name="Wood D.W."/>
        </authorList>
    </citation>
    <scope>NUCLEOTIDE SEQUENCE [LARGE SCALE GENOMIC DNA]</scope>
    <source>
        <strain evidence="7">K84 / ATCC BAA-868</strain>
    </source>
</reference>
<dbReference type="Gene3D" id="1.10.10.10">
    <property type="entry name" value="Winged helix-like DNA-binding domain superfamily/Winged helix DNA-binding domain"/>
    <property type="match status" value="1"/>
</dbReference>
<sequence>MCCNRPMMTIANPRKKSIQPTLARLPPLTSLRAFVATARHLNFLRAAEELHVTSAAVGQQIRLLEDYLGQPLFHRTRGQLQLTSAGQALVPGLTDAFDAVLGAMTQFAASDHEQPIRVSVAPSFASKWLIPRLDGLRRAAPGLQVLVDASAQLTDLDSGDADCVIRYGSGAYPGLVVDHLFSEAVIPICSPEFAERHWLRNGPKAIEGVPLLHEDGAEHDHSCPDWNAWLRAEGLSYRLSQGGFRLSQSSLVIDAALAGQGLGLGKVRLAEAELRAGRLVSPFGSPQPVSFSYFFATTATKARLMRVDLFRNWLQAEAKTLQAVDEVLTWNTRPDLSIIAAE</sequence>
<dbReference type="Proteomes" id="UP000001600">
    <property type="component" value="Chromosome 2"/>
</dbReference>
<dbReference type="KEGG" id="ara:Arad_7699"/>
<dbReference type="Pfam" id="PF00126">
    <property type="entry name" value="HTH_1"/>
    <property type="match status" value="1"/>
</dbReference>
<dbReference type="HOGENOM" id="CLU_039613_37_0_5"/>
<dbReference type="eggNOG" id="COG0583">
    <property type="taxonomic scope" value="Bacteria"/>
</dbReference>
<dbReference type="STRING" id="311403.Arad_7699"/>
<dbReference type="InterPro" id="IPR036388">
    <property type="entry name" value="WH-like_DNA-bd_sf"/>
</dbReference>
<evidence type="ECO:0000256" key="1">
    <source>
        <dbReference type="ARBA" id="ARBA00009437"/>
    </source>
</evidence>
<dbReference type="PANTHER" id="PTHR30537:SF26">
    <property type="entry name" value="GLYCINE CLEAVAGE SYSTEM TRANSCRIPTIONAL ACTIVATOR"/>
    <property type="match status" value="1"/>
</dbReference>
<dbReference type="EMBL" id="CP000629">
    <property type="protein sequence ID" value="ACM29145.1"/>
    <property type="molecule type" value="Genomic_DNA"/>
</dbReference>
<dbReference type="InterPro" id="IPR005119">
    <property type="entry name" value="LysR_subst-bd"/>
</dbReference>
<evidence type="ECO:0000313" key="7">
    <source>
        <dbReference type="Proteomes" id="UP000001600"/>
    </source>
</evidence>
<dbReference type="GO" id="GO:0003700">
    <property type="term" value="F:DNA-binding transcription factor activity"/>
    <property type="evidence" value="ECO:0007669"/>
    <property type="project" value="InterPro"/>
</dbReference>
<dbReference type="CDD" id="cd08432">
    <property type="entry name" value="PBP2_GcdR_TrpI_HvrB_AmpR_like"/>
    <property type="match status" value="1"/>
</dbReference>
<gene>
    <name evidence="6" type="ordered locus">Arad_7699</name>
</gene>
<dbReference type="InterPro" id="IPR000847">
    <property type="entry name" value="LysR_HTH_N"/>
</dbReference>
<feature type="domain" description="HTH lysR-type" evidence="5">
    <location>
        <begin position="26"/>
        <end position="83"/>
    </location>
</feature>
<dbReference type="Pfam" id="PF03466">
    <property type="entry name" value="LysR_substrate"/>
    <property type="match status" value="1"/>
</dbReference>
<keyword evidence="4" id="KW-0804">Transcription</keyword>
<evidence type="ECO:0000256" key="2">
    <source>
        <dbReference type="ARBA" id="ARBA00023015"/>
    </source>
</evidence>
<proteinExistence type="inferred from homology"/>
<keyword evidence="2" id="KW-0805">Transcription regulation</keyword>